<organism evidence="1 2">
    <name type="scientific">Nonomuraea ferruginea</name>
    <dbReference type="NCBI Taxonomy" id="46174"/>
    <lineage>
        <taxon>Bacteria</taxon>
        <taxon>Bacillati</taxon>
        <taxon>Actinomycetota</taxon>
        <taxon>Actinomycetes</taxon>
        <taxon>Streptosporangiales</taxon>
        <taxon>Streptosporangiaceae</taxon>
        <taxon>Nonomuraea</taxon>
    </lineage>
</organism>
<sequence>MVLPEDGAPADVVVRTYLNAVEARDDEAVRSLSAPPYYERVHGWFNNPINAWASVKVFEVSEPHADEYGPGGYRQVQRVYVDIEVKRCNEEPPNDDRNYPYSFLVGRQSEAASWKISDFGGLG</sequence>
<dbReference type="Proteomes" id="UP001212498">
    <property type="component" value="Unassembled WGS sequence"/>
</dbReference>
<gene>
    <name evidence="1" type="ORF">OUY24_10085</name>
</gene>
<dbReference type="RefSeq" id="WP_271276007.1">
    <property type="nucleotide sequence ID" value="NZ_BAABFD010000025.1"/>
</dbReference>
<evidence type="ECO:0000313" key="1">
    <source>
        <dbReference type="EMBL" id="MDA0640965.1"/>
    </source>
</evidence>
<proteinExistence type="predicted"/>
<dbReference type="EMBL" id="JAPNUD010000019">
    <property type="protein sequence ID" value="MDA0640965.1"/>
    <property type="molecule type" value="Genomic_DNA"/>
</dbReference>
<comment type="caution">
    <text evidence="1">The sequence shown here is derived from an EMBL/GenBank/DDBJ whole genome shotgun (WGS) entry which is preliminary data.</text>
</comment>
<evidence type="ECO:0000313" key="2">
    <source>
        <dbReference type="Proteomes" id="UP001212498"/>
    </source>
</evidence>
<keyword evidence="2" id="KW-1185">Reference proteome</keyword>
<accession>A0ABT4SV69</accession>
<protein>
    <recommendedName>
        <fullName evidence="3">DUF4829 domain-containing protein</fullName>
    </recommendedName>
</protein>
<name>A0ABT4SV69_9ACTN</name>
<evidence type="ECO:0008006" key="3">
    <source>
        <dbReference type="Google" id="ProtNLM"/>
    </source>
</evidence>
<reference evidence="1 2" key="1">
    <citation type="submission" date="2022-11" db="EMBL/GenBank/DDBJ databases">
        <title>Nonomuraea corallina sp. nov., a new species of the genus Nonomuraea isolated from sea side sediment in Thai sea.</title>
        <authorList>
            <person name="Ngamcharungchit C."/>
            <person name="Matsumoto A."/>
            <person name="Suriyachadkun C."/>
            <person name="Panbangred W."/>
            <person name="Inahashi Y."/>
            <person name="Intra B."/>
        </authorList>
    </citation>
    <scope>NUCLEOTIDE SEQUENCE [LARGE SCALE GENOMIC DNA]</scope>
    <source>
        <strain evidence="1 2">DSM 43553</strain>
    </source>
</reference>